<reference evidence="15" key="1">
    <citation type="submission" date="2020-01" db="EMBL/GenBank/DDBJ databases">
        <authorList>
            <person name="Mishra B."/>
        </authorList>
    </citation>
    <scope>NUCLEOTIDE SEQUENCE [LARGE SCALE GENOMIC DNA]</scope>
</reference>
<evidence type="ECO:0000256" key="13">
    <source>
        <dbReference type="RuleBase" id="RU000461"/>
    </source>
</evidence>
<gene>
    <name evidence="15" type="ORF">MERR_LOCUS448</name>
</gene>
<dbReference type="GO" id="GO:0020037">
    <property type="term" value="F:heme binding"/>
    <property type="evidence" value="ECO:0007669"/>
    <property type="project" value="InterPro"/>
</dbReference>
<keyword evidence="11 14" id="KW-0472">Membrane</keyword>
<dbReference type="PROSITE" id="PS00086">
    <property type="entry name" value="CYTOCHROME_P450"/>
    <property type="match status" value="1"/>
</dbReference>
<dbReference type="InterPro" id="IPR017972">
    <property type="entry name" value="Cyt_P450_CS"/>
</dbReference>
<comment type="similarity">
    <text evidence="3 13">Belongs to the cytochrome P450 family.</text>
</comment>
<dbReference type="Proteomes" id="UP000467841">
    <property type="component" value="Unassembled WGS sequence"/>
</dbReference>
<keyword evidence="16" id="KW-1185">Reference proteome</keyword>
<dbReference type="EMBL" id="CACVBM020000033">
    <property type="protein sequence ID" value="CAA7013214.1"/>
    <property type="molecule type" value="Genomic_DNA"/>
</dbReference>
<dbReference type="GO" id="GO:0005506">
    <property type="term" value="F:iron ion binding"/>
    <property type="evidence" value="ECO:0007669"/>
    <property type="project" value="InterPro"/>
</dbReference>
<name>A0A6D2HCQ4_9BRAS</name>
<accession>A0A6D2HCQ4</accession>
<evidence type="ECO:0000313" key="15">
    <source>
        <dbReference type="EMBL" id="CAA7013214.1"/>
    </source>
</evidence>
<keyword evidence="10 13" id="KW-0503">Monooxygenase</keyword>
<keyword evidence="9 12" id="KW-0408">Iron</keyword>
<evidence type="ECO:0000256" key="9">
    <source>
        <dbReference type="ARBA" id="ARBA00023004"/>
    </source>
</evidence>
<evidence type="ECO:0000256" key="6">
    <source>
        <dbReference type="ARBA" id="ARBA00022723"/>
    </source>
</evidence>
<keyword evidence="4 12" id="KW-0349">Heme</keyword>
<dbReference type="OrthoDB" id="1103324at2759"/>
<comment type="cofactor">
    <cofactor evidence="1 12">
        <name>heme</name>
        <dbReference type="ChEBI" id="CHEBI:30413"/>
    </cofactor>
</comment>
<organism evidence="15 16">
    <name type="scientific">Microthlaspi erraticum</name>
    <dbReference type="NCBI Taxonomy" id="1685480"/>
    <lineage>
        <taxon>Eukaryota</taxon>
        <taxon>Viridiplantae</taxon>
        <taxon>Streptophyta</taxon>
        <taxon>Embryophyta</taxon>
        <taxon>Tracheophyta</taxon>
        <taxon>Spermatophyta</taxon>
        <taxon>Magnoliopsida</taxon>
        <taxon>eudicotyledons</taxon>
        <taxon>Gunneridae</taxon>
        <taxon>Pentapetalae</taxon>
        <taxon>rosids</taxon>
        <taxon>malvids</taxon>
        <taxon>Brassicales</taxon>
        <taxon>Brassicaceae</taxon>
        <taxon>Coluteocarpeae</taxon>
        <taxon>Microthlaspi</taxon>
    </lineage>
</organism>
<dbReference type="CDD" id="cd20655">
    <property type="entry name" value="CYP93"/>
    <property type="match status" value="1"/>
</dbReference>
<comment type="subcellular location">
    <subcellularLocation>
        <location evidence="2">Membrane</location>
        <topology evidence="2">Single-pass membrane protein</topology>
    </subcellularLocation>
</comment>
<feature type="binding site" description="axial binding residue" evidence="12">
    <location>
        <position position="447"/>
    </location>
    <ligand>
        <name>heme</name>
        <dbReference type="ChEBI" id="CHEBI:30413"/>
    </ligand>
    <ligandPart>
        <name>Fe</name>
        <dbReference type="ChEBI" id="CHEBI:18248"/>
    </ligandPart>
</feature>
<dbReference type="GO" id="GO:0016709">
    <property type="term" value="F:oxidoreductase activity, acting on paired donors, with incorporation or reduction of molecular oxygen, NAD(P)H as one donor, and incorporation of one atom of oxygen"/>
    <property type="evidence" value="ECO:0007669"/>
    <property type="project" value="TreeGrafter"/>
</dbReference>
<sequence>MGVDFENCFILFLICIFSLLCYSIIFKKPKNSRRGRDLPPSPPSLPIVGHLHLLLSTLIHKSLQKISSKYGPLLHLRFFHVPIILVSSASMAHEIFKSHDLNISYRGVSANGESLVLGPSGFLSAPYGDYLKFVKKLTVTNLLRPQAVEKAQGVRAVELRRFYTNLLEKAKKKESVEIAMEVMKLTNIMFFRMIMGRRYSEESGYAERFMELTTKSLALTKKVFFANMLRSILEKLGISLFNKEIMGVSREYDELLEKILVEHEETPEEEDQDKDMMDYFLEAYRDEKAEYKITRNHIKCLFAESFLGGTAPSTGATEWTMAEILNNPKILEKMREEIDTVVGKARLIQESDLPDLPYLQAVVKEGLRMYPPFPLVLRAFQESCEIKGFYVPKETVLAFNAYHVMRDPDSWEDPDEFKPERFLDFSRSGQEEQGMKYIPFGAGRRGCPGSNLANIMQSTTIGTMVQCFDWRIKGDKINMEETLAGLILTMATPLKCTPVPRLRPF</sequence>
<evidence type="ECO:0000256" key="4">
    <source>
        <dbReference type="ARBA" id="ARBA00022617"/>
    </source>
</evidence>
<comment type="caution">
    <text evidence="15">The sequence shown here is derived from an EMBL/GenBank/DDBJ whole genome shotgun (WGS) entry which is preliminary data.</text>
</comment>
<dbReference type="PRINTS" id="PR00385">
    <property type="entry name" value="P450"/>
</dbReference>
<dbReference type="Gene3D" id="1.10.630.10">
    <property type="entry name" value="Cytochrome P450"/>
    <property type="match status" value="1"/>
</dbReference>
<protein>
    <recommendedName>
        <fullName evidence="17">Cytochrome P450</fullName>
    </recommendedName>
</protein>
<evidence type="ECO:0000256" key="14">
    <source>
        <dbReference type="SAM" id="Phobius"/>
    </source>
</evidence>
<dbReference type="InterPro" id="IPR051103">
    <property type="entry name" value="Plant_metabolite_P450s"/>
</dbReference>
<evidence type="ECO:0000256" key="3">
    <source>
        <dbReference type="ARBA" id="ARBA00010617"/>
    </source>
</evidence>
<evidence type="ECO:0000313" key="16">
    <source>
        <dbReference type="Proteomes" id="UP000467841"/>
    </source>
</evidence>
<evidence type="ECO:0000256" key="5">
    <source>
        <dbReference type="ARBA" id="ARBA00022692"/>
    </source>
</evidence>
<dbReference type="PRINTS" id="PR00463">
    <property type="entry name" value="EP450I"/>
</dbReference>
<dbReference type="PANTHER" id="PTHR24298">
    <property type="entry name" value="FLAVONOID 3'-MONOOXYGENASE-RELATED"/>
    <property type="match status" value="1"/>
</dbReference>
<feature type="transmembrane region" description="Helical" evidence="14">
    <location>
        <begin position="7"/>
        <end position="25"/>
    </location>
</feature>
<dbReference type="InterPro" id="IPR036396">
    <property type="entry name" value="Cyt_P450_sf"/>
</dbReference>
<dbReference type="AlphaFoldDB" id="A0A6D2HCQ4"/>
<proteinExistence type="inferred from homology"/>
<evidence type="ECO:0000256" key="11">
    <source>
        <dbReference type="ARBA" id="ARBA00023136"/>
    </source>
</evidence>
<evidence type="ECO:0000256" key="8">
    <source>
        <dbReference type="ARBA" id="ARBA00023002"/>
    </source>
</evidence>
<evidence type="ECO:0000256" key="7">
    <source>
        <dbReference type="ARBA" id="ARBA00022989"/>
    </source>
</evidence>
<evidence type="ECO:0008006" key="17">
    <source>
        <dbReference type="Google" id="ProtNLM"/>
    </source>
</evidence>
<dbReference type="InterPro" id="IPR001128">
    <property type="entry name" value="Cyt_P450"/>
</dbReference>
<dbReference type="FunFam" id="1.10.630.10:FF:000019">
    <property type="entry name" value="Cytochrome P450 family protein"/>
    <property type="match status" value="1"/>
</dbReference>
<keyword evidence="6 12" id="KW-0479">Metal-binding</keyword>
<evidence type="ECO:0000256" key="12">
    <source>
        <dbReference type="PIRSR" id="PIRSR602401-1"/>
    </source>
</evidence>
<evidence type="ECO:0000256" key="2">
    <source>
        <dbReference type="ARBA" id="ARBA00004167"/>
    </source>
</evidence>
<keyword evidence="5 14" id="KW-0812">Transmembrane</keyword>
<evidence type="ECO:0000256" key="1">
    <source>
        <dbReference type="ARBA" id="ARBA00001971"/>
    </source>
</evidence>
<dbReference type="PANTHER" id="PTHR24298:SF59">
    <property type="entry name" value="CYTOCHROME P450, FAMILY 705, SUBFAMILY A, POLYPEPTIDE 25-RELATED"/>
    <property type="match status" value="1"/>
</dbReference>
<evidence type="ECO:0000256" key="10">
    <source>
        <dbReference type="ARBA" id="ARBA00023033"/>
    </source>
</evidence>
<dbReference type="SUPFAM" id="SSF48264">
    <property type="entry name" value="Cytochrome P450"/>
    <property type="match status" value="1"/>
</dbReference>
<dbReference type="InterPro" id="IPR002401">
    <property type="entry name" value="Cyt_P450_E_grp-I"/>
</dbReference>
<keyword evidence="8 13" id="KW-0560">Oxidoreductase</keyword>
<dbReference type="Pfam" id="PF00067">
    <property type="entry name" value="p450"/>
    <property type="match status" value="1"/>
</dbReference>
<dbReference type="GO" id="GO:0016020">
    <property type="term" value="C:membrane"/>
    <property type="evidence" value="ECO:0007669"/>
    <property type="project" value="UniProtKB-SubCell"/>
</dbReference>
<keyword evidence="7 14" id="KW-1133">Transmembrane helix</keyword>